<dbReference type="RefSeq" id="WP_018525729.1">
    <property type="nucleotide sequence ID" value="NZ_LPWH01000063.1"/>
</dbReference>
<feature type="transmembrane region" description="Helical" evidence="1">
    <location>
        <begin position="69"/>
        <end position="88"/>
    </location>
</feature>
<keyword evidence="1" id="KW-0472">Membrane</keyword>
<evidence type="ECO:0000256" key="1">
    <source>
        <dbReference type="SAM" id="Phobius"/>
    </source>
</evidence>
<dbReference type="Pfam" id="PF04143">
    <property type="entry name" value="Sulf_transp"/>
    <property type="match status" value="1"/>
</dbReference>
<feature type="transmembrane region" description="Helical" evidence="1">
    <location>
        <begin position="149"/>
        <end position="169"/>
    </location>
</feature>
<feature type="transmembrane region" description="Helical" evidence="1">
    <location>
        <begin position="108"/>
        <end position="128"/>
    </location>
</feature>
<evidence type="ECO:0000313" key="3">
    <source>
        <dbReference type="Proteomes" id="UP000237350"/>
    </source>
</evidence>
<dbReference type="InterPro" id="IPR007272">
    <property type="entry name" value="Sulf_transp_TsuA/YedE"/>
</dbReference>
<dbReference type="OrthoDB" id="9790409at2"/>
<gene>
    <name evidence="2" type="ORF">AU468_07000</name>
</gene>
<dbReference type="EMBL" id="LPWH01000063">
    <property type="protein sequence ID" value="POR01995.1"/>
    <property type="molecule type" value="Genomic_DNA"/>
</dbReference>
<evidence type="ECO:0000313" key="2">
    <source>
        <dbReference type="EMBL" id="POR01995.1"/>
    </source>
</evidence>
<keyword evidence="1" id="KW-1133">Transmembrane helix</keyword>
<dbReference type="AlphaFoldDB" id="A0A2S4JR49"/>
<proteinExistence type="predicted"/>
<sequence>MILVYGLVTGIFFGIFLQQAQALRFERQVGAMLLKDMTVVKFMLTTIVVASVGIHALQDAGIISFAPRALSLGSQILGGLLFGVGWAIIGYCPGTSIGAIGEGRFHVIWPILGMLLGGIIFALLYPFIQTHIQPLGSFGAISLPQLLGVNHWLVIAALAAGSFFLFRFFERRGL</sequence>
<keyword evidence="1" id="KW-0812">Transmembrane</keyword>
<organism evidence="2 3">
    <name type="scientific">Alkalispirochaeta sphaeroplastigenens</name>
    <dbReference type="NCBI Taxonomy" id="1187066"/>
    <lineage>
        <taxon>Bacteria</taxon>
        <taxon>Pseudomonadati</taxon>
        <taxon>Spirochaetota</taxon>
        <taxon>Spirochaetia</taxon>
        <taxon>Spirochaetales</taxon>
        <taxon>Spirochaetaceae</taxon>
        <taxon>Alkalispirochaeta</taxon>
    </lineage>
</organism>
<name>A0A2S4JR49_9SPIO</name>
<reference evidence="3" key="1">
    <citation type="submission" date="2015-12" db="EMBL/GenBank/DDBJ databases">
        <authorList>
            <person name="Lodha T.D."/>
            <person name="Chintalapati S."/>
            <person name="Chintalapati V.R."/>
            <person name="Sravanthi T."/>
        </authorList>
    </citation>
    <scope>NUCLEOTIDE SEQUENCE [LARGE SCALE GENOMIC DNA]</scope>
    <source>
        <strain evidence="3">JC133</strain>
    </source>
</reference>
<protein>
    <submittedName>
        <fullName evidence="2">YeeE/YedE family protein</fullName>
    </submittedName>
</protein>
<keyword evidence="3" id="KW-1185">Reference proteome</keyword>
<dbReference type="Proteomes" id="UP000237350">
    <property type="component" value="Unassembled WGS sequence"/>
</dbReference>
<feature type="transmembrane region" description="Helical" evidence="1">
    <location>
        <begin position="38"/>
        <end position="57"/>
    </location>
</feature>
<accession>A0A2S4JR49</accession>
<comment type="caution">
    <text evidence="2">The sequence shown here is derived from an EMBL/GenBank/DDBJ whole genome shotgun (WGS) entry which is preliminary data.</text>
</comment>